<dbReference type="GO" id="GO:0009306">
    <property type="term" value="P:protein secretion"/>
    <property type="evidence" value="ECO:0007669"/>
    <property type="project" value="InterPro"/>
</dbReference>
<keyword evidence="6" id="KW-0812">Transmembrane</keyword>
<dbReference type="GO" id="GO:0044781">
    <property type="term" value="P:bacterial-type flagellum organization"/>
    <property type="evidence" value="ECO:0007669"/>
    <property type="project" value="UniProtKB-KW"/>
</dbReference>
<keyword evidence="7" id="KW-0282">Flagellum</keyword>
<keyword evidence="3" id="KW-1005">Bacterial flagellum biogenesis</keyword>
<gene>
    <name evidence="7" type="primary">flhB</name>
    <name evidence="7" type="ORF">BUCILAFE3058_158</name>
</gene>
<dbReference type="OrthoDB" id="9807950at2"/>
<dbReference type="SUPFAM" id="SSF160544">
    <property type="entry name" value="EscU C-terminal domain-like"/>
    <property type="match status" value="1"/>
</dbReference>
<dbReference type="AlphaFoldDB" id="A0A451DBE4"/>
<feature type="transmembrane region" description="Helical" evidence="6">
    <location>
        <begin position="139"/>
        <end position="165"/>
    </location>
</feature>
<dbReference type="Proteomes" id="UP000294349">
    <property type="component" value="Chromosome"/>
</dbReference>
<feature type="transmembrane region" description="Helical" evidence="6">
    <location>
        <begin position="88"/>
        <end position="111"/>
    </location>
</feature>
<keyword evidence="4" id="KW-1006">Bacterial flagellum protein export</keyword>
<keyword evidence="6" id="KW-1133">Transmembrane helix</keyword>
<sequence>MNYSLNEDKTEAATPHKIKQFKKNGYVQHLFDLNSFFILLFFFCIFYINKKFIFLHLLKLFVLNLTFNKKFINYPQLFFVLTLQHIKIFILCFLILFLGITCILIFSPIFIHGEIVRIRFLNISLNSLNIISNFKKKNFFNIIIDFLSSLLKIIIIITVSFLFIWNNYFNVNNFYYNSLSNNLYFGFYLIYKYLLLMMVIIGIIAVIDTIIKYLQYFNKLKMTVQEVKNEQKELEGNPLIKQRIQFLMRKSSYKYSISELTKSDVIIFNSINCAVAIHYNSTTMSSPKVLFKGLEKLSIYIVEFARKNNIPVFISDSLAIYLYNNSFVDNQIPVNLHSSIAKILAWAWQVKRWKKYGGTYPMIPVIFFNKS</sequence>
<dbReference type="InterPro" id="IPR006135">
    <property type="entry name" value="T3SS_substrate_exporter"/>
</dbReference>
<dbReference type="EMBL" id="LR217717">
    <property type="protein sequence ID" value="VFP83646.1"/>
    <property type="molecule type" value="Genomic_DNA"/>
</dbReference>
<dbReference type="PANTHER" id="PTHR30531:SF12">
    <property type="entry name" value="FLAGELLAR BIOSYNTHETIC PROTEIN FLHB"/>
    <property type="match status" value="1"/>
</dbReference>
<protein>
    <recommendedName>
        <fullName evidence="2">Flagellar biosynthetic protein FlhB</fullName>
    </recommendedName>
</protein>
<organism evidence="7 8">
    <name type="scientific">Buchnera aphidicola</name>
    <name type="common">Cinara laricifoliae</name>
    <dbReference type="NCBI Taxonomy" id="2518977"/>
    <lineage>
        <taxon>Bacteria</taxon>
        <taxon>Pseudomonadati</taxon>
        <taxon>Pseudomonadota</taxon>
        <taxon>Gammaproteobacteria</taxon>
        <taxon>Enterobacterales</taxon>
        <taxon>Erwiniaceae</taxon>
        <taxon>Buchnera</taxon>
    </lineage>
</organism>
<feature type="transmembrane region" description="Helical" evidence="6">
    <location>
        <begin position="185"/>
        <end position="211"/>
    </location>
</feature>
<reference evidence="7 8" key="1">
    <citation type="submission" date="2019-02" db="EMBL/GenBank/DDBJ databases">
        <authorList>
            <person name="Manzano-Marin A."/>
            <person name="Manzano-Marin A."/>
        </authorList>
    </citation>
    <scope>NUCLEOTIDE SEQUENCE [LARGE SCALE GENOMIC DNA]</scope>
    <source>
        <strain evidence="7 8">BuCilaricifoliae</strain>
    </source>
</reference>
<evidence type="ECO:0000256" key="5">
    <source>
        <dbReference type="ARBA" id="ARBA00025078"/>
    </source>
</evidence>
<evidence type="ECO:0000256" key="2">
    <source>
        <dbReference type="ARBA" id="ARBA00021622"/>
    </source>
</evidence>
<evidence type="ECO:0000256" key="4">
    <source>
        <dbReference type="ARBA" id="ARBA00023225"/>
    </source>
</evidence>
<keyword evidence="4" id="KW-0813">Transport</keyword>
<keyword evidence="7" id="KW-0966">Cell projection</keyword>
<accession>A0A451DBE4</accession>
<name>A0A451DBE4_9GAMM</name>
<comment type="function">
    <text evidence="5">Required for formation of the rod structure in the basal body of the flagellar apparatus. Together with FliI and FliH, may constitute the export apparatus of flagellin.</text>
</comment>
<dbReference type="PRINTS" id="PR00950">
    <property type="entry name" value="TYPE3IMSPROT"/>
</dbReference>
<evidence type="ECO:0000256" key="6">
    <source>
        <dbReference type="SAM" id="Phobius"/>
    </source>
</evidence>
<dbReference type="Pfam" id="PF01312">
    <property type="entry name" value="Bac_export_2"/>
    <property type="match status" value="1"/>
</dbReference>
<dbReference type="InterPro" id="IPR029025">
    <property type="entry name" value="T3SS_substrate_exporter_C"/>
</dbReference>
<dbReference type="Gene3D" id="3.40.1690.10">
    <property type="entry name" value="secretion proteins EscU"/>
    <property type="match status" value="1"/>
</dbReference>
<keyword evidence="4" id="KW-0653">Protein transport</keyword>
<evidence type="ECO:0000313" key="8">
    <source>
        <dbReference type="Proteomes" id="UP000294349"/>
    </source>
</evidence>
<evidence type="ECO:0000313" key="7">
    <source>
        <dbReference type="EMBL" id="VFP83646.1"/>
    </source>
</evidence>
<dbReference type="PANTHER" id="PTHR30531">
    <property type="entry name" value="FLAGELLAR BIOSYNTHETIC PROTEIN FLHB"/>
    <property type="match status" value="1"/>
</dbReference>
<keyword evidence="6" id="KW-0472">Membrane</keyword>
<evidence type="ECO:0000256" key="3">
    <source>
        <dbReference type="ARBA" id="ARBA00022795"/>
    </source>
</evidence>
<keyword evidence="7" id="KW-0969">Cilium</keyword>
<evidence type="ECO:0000256" key="1">
    <source>
        <dbReference type="ARBA" id="ARBA00010690"/>
    </source>
</evidence>
<feature type="transmembrane region" description="Helical" evidence="6">
    <location>
        <begin position="26"/>
        <end position="48"/>
    </location>
</feature>
<dbReference type="GO" id="GO:0005886">
    <property type="term" value="C:plasma membrane"/>
    <property type="evidence" value="ECO:0007669"/>
    <property type="project" value="TreeGrafter"/>
</dbReference>
<comment type="similarity">
    <text evidence="1">Belongs to the type III secretion exporter family.</text>
</comment>
<dbReference type="RefSeq" id="WP_154061503.1">
    <property type="nucleotide sequence ID" value="NZ_LR217717.1"/>
</dbReference>
<proteinExistence type="inferred from homology"/>